<dbReference type="SUPFAM" id="SSF117281">
    <property type="entry name" value="Kelch motif"/>
    <property type="match status" value="2"/>
</dbReference>
<dbReference type="SMART" id="SM00612">
    <property type="entry name" value="Kelch"/>
    <property type="match status" value="6"/>
</dbReference>
<dbReference type="InterPro" id="IPR015915">
    <property type="entry name" value="Kelch-typ_b-propeller"/>
</dbReference>
<dbReference type="PANTHER" id="PTHR46344">
    <property type="entry name" value="OS02G0202900 PROTEIN"/>
    <property type="match status" value="1"/>
</dbReference>
<evidence type="ECO:0000313" key="4">
    <source>
        <dbReference type="EMBL" id="CAK9092019.1"/>
    </source>
</evidence>
<accession>A0ABP0QVH0</accession>
<keyword evidence="3" id="KW-0175">Coiled coil</keyword>
<gene>
    <name evidence="4" type="ORF">CCMP2556_LOCUS44087</name>
</gene>
<evidence type="ECO:0000256" key="1">
    <source>
        <dbReference type="ARBA" id="ARBA00022441"/>
    </source>
</evidence>
<dbReference type="Gene3D" id="2.120.10.80">
    <property type="entry name" value="Kelch-type beta propeller"/>
    <property type="match status" value="2"/>
</dbReference>
<proteinExistence type="predicted"/>
<keyword evidence="2" id="KW-0677">Repeat</keyword>
<name>A0ABP0QVH0_9DINO</name>
<keyword evidence="1" id="KW-0880">Kelch repeat</keyword>
<keyword evidence="5" id="KW-1185">Reference proteome</keyword>
<dbReference type="InterPro" id="IPR006652">
    <property type="entry name" value="Kelch_1"/>
</dbReference>
<sequence>MEKLEPQDGADLKRAANRGDLELPFGRPVLEVTQRQRDKLLDSFIQWLGSRGVSAHEVLMTTTPDAELVNTLLEQYGRELYRAGCPYNHYAETVNAVQSRRPRLRRCLQPAWDLAYAWLRQEPPSHSLALPWQALLSLLTSAWMWGWSREAGVVALSWGGVTRIGEVLSACWRDLVLPIDVDYSINYALLQIAEPKTRYRCARRQIAKLDHPQLLQVIEVASAHLAPSQKLWPASGQTMRGRFQKLLKANSLLELPEGISKGIDVASEDSELTRRRGRWIPTKIMEIYVQEAWAVQFLPHLPAKVKSKFLQGVALFPWALQLALRWRRAAIPDSAWPVLFEKAARDFELKSLGGNEWVMEKPLTIADSAGFGKYSGIRPRPKGSWTGVRKQRQTRMQAIEELKVQLREEGEALRECLEASGALAPVRFLARLHRRRFAEVIKRHPGPWPGSLDAVMQIRELALATAASAGAASVAPLAAASRALRAGVGSMLSEFPALFPSQVYAIGGADSGAETLSSVEKFDSKSCVWETVSPLAEPRESCAAVAANSMIYVLGGVNAESQCLNTVECFSPQTGTWEPMPPMRHARAAAAAAACGGQVYVIGGRDGFQCLDSVERFDPVARRWRLQASLRSARLGAAACVLGGGIYVIGGKGGGRVLDSVERLEHENSFWEILPSLHARRYRCASAAAHGRVYVAGGCDGAWQTGLRSVERFDPETRAWSILAPLQVPRWGAAAVPAGGSVCVFGGRGASPSTALSSVERFDPATGTWEPLPPMKVPRKFCGAATCRD</sequence>
<reference evidence="4 5" key="1">
    <citation type="submission" date="2024-02" db="EMBL/GenBank/DDBJ databases">
        <authorList>
            <person name="Chen Y."/>
            <person name="Shah S."/>
            <person name="Dougan E. K."/>
            <person name="Thang M."/>
            <person name="Chan C."/>
        </authorList>
    </citation>
    <scope>NUCLEOTIDE SEQUENCE [LARGE SCALE GENOMIC DNA]</scope>
</reference>
<protein>
    <submittedName>
        <fullName evidence="4">Uncharacterized protein</fullName>
    </submittedName>
</protein>
<dbReference type="PANTHER" id="PTHR46344:SF27">
    <property type="entry name" value="KELCH REPEAT SUPERFAMILY PROTEIN"/>
    <property type="match status" value="1"/>
</dbReference>
<evidence type="ECO:0000256" key="2">
    <source>
        <dbReference type="ARBA" id="ARBA00022737"/>
    </source>
</evidence>
<feature type="coiled-coil region" evidence="3">
    <location>
        <begin position="389"/>
        <end position="419"/>
    </location>
</feature>
<dbReference type="Pfam" id="PF24681">
    <property type="entry name" value="Kelch_KLHDC2_KLHL20_DRC7"/>
    <property type="match status" value="1"/>
</dbReference>
<dbReference type="Proteomes" id="UP001642484">
    <property type="component" value="Unassembled WGS sequence"/>
</dbReference>
<organism evidence="4 5">
    <name type="scientific">Durusdinium trenchii</name>
    <dbReference type="NCBI Taxonomy" id="1381693"/>
    <lineage>
        <taxon>Eukaryota</taxon>
        <taxon>Sar</taxon>
        <taxon>Alveolata</taxon>
        <taxon>Dinophyceae</taxon>
        <taxon>Suessiales</taxon>
        <taxon>Symbiodiniaceae</taxon>
        <taxon>Durusdinium</taxon>
    </lineage>
</organism>
<dbReference type="Pfam" id="PF01344">
    <property type="entry name" value="Kelch_1"/>
    <property type="match status" value="1"/>
</dbReference>
<evidence type="ECO:0000256" key="3">
    <source>
        <dbReference type="SAM" id="Coils"/>
    </source>
</evidence>
<dbReference type="EMBL" id="CAXAMN010025028">
    <property type="protein sequence ID" value="CAK9092019.1"/>
    <property type="molecule type" value="Genomic_DNA"/>
</dbReference>
<comment type="caution">
    <text evidence="4">The sequence shown here is derived from an EMBL/GenBank/DDBJ whole genome shotgun (WGS) entry which is preliminary data.</text>
</comment>
<evidence type="ECO:0000313" key="5">
    <source>
        <dbReference type="Proteomes" id="UP001642484"/>
    </source>
</evidence>